<gene>
    <name evidence="4" type="ORF">SAMN05421847_2350</name>
</gene>
<dbReference type="RefSeq" id="WP_103914211.1">
    <property type="nucleotide sequence ID" value="NZ_FNUS01000005.1"/>
</dbReference>
<protein>
    <submittedName>
        <fullName evidence="4">Por secretion system C-terminal sorting domain-containing protein</fullName>
    </submittedName>
</protein>
<accession>A0A1H6A5J1</accession>
<feature type="chain" id="PRO_5009292324" evidence="2">
    <location>
        <begin position="26"/>
        <end position="162"/>
    </location>
</feature>
<dbReference type="EMBL" id="FNUS01000005">
    <property type="protein sequence ID" value="SEG43315.1"/>
    <property type="molecule type" value="Genomic_DNA"/>
</dbReference>
<evidence type="ECO:0000313" key="5">
    <source>
        <dbReference type="Proteomes" id="UP000236738"/>
    </source>
</evidence>
<evidence type="ECO:0000256" key="2">
    <source>
        <dbReference type="SAM" id="SignalP"/>
    </source>
</evidence>
<feature type="domain" description="Secretion system C-terminal sorting" evidence="3">
    <location>
        <begin position="88"/>
        <end position="158"/>
    </location>
</feature>
<dbReference type="Pfam" id="PF18962">
    <property type="entry name" value="Por_Secre_tail"/>
    <property type="match status" value="1"/>
</dbReference>
<dbReference type="OrthoDB" id="657352at2"/>
<keyword evidence="5" id="KW-1185">Reference proteome</keyword>
<reference evidence="5" key="1">
    <citation type="submission" date="2016-10" db="EMBL/GenBank/DDBJ databases">
        <authorList>
            <person name="Varghese N."/>
            <person name="Submissions S."/>
        </authorList>
    </citation>
    <scope>NUCLEOTIDE SEQUENCE [LARGE SCALE GENOMIC DNA]</scope>
    <source>
        <strain evidence="5">DSM 21580</strain>
    </source>
</reference>
<dbReference type="Proteomes" id="UP000236738">
    <property type="component" value="Unassembled WGS sequence"/>
</dbReference>
<dbReference type="NCBIfam" id="TIGR04183">
    <property type="entry name" value="Por_Secre_tail"/>
    <property type="match status" value="1"/>
</dbReference>
<organism evidence="4 5">
    <name type="scientific">Halpernia humi</name>
    <dbReference type="NCBI Taxonomy" id="493375"/>
    <lineage>
        <taxon>Bacteria</taxon>
        <taxon>Pseudomonadati</taxon>
        <taxon>Bacteroidota</taxon>
        <taxon>Flavobacteriia</taxon>
        <taxon>Flavobacteriales</taxon>
        <taxon>Weeksellaceae</taxon>
        <taxon>Chryseobacterium group</taxon>
        <taxon>Halpernia</taxon>
    </lineage>
</organism>
<feature type="signal peptide" evidence="2">
    <location>
        <begin position="1"/>
        <end position="25"/>
    </location>
</feature>
<evidence type="ECO:0000313" key="4">
    <source>
        <dbReference type="EMBL" id="SEG43315.1"/>
    </source>
</evidence>
<sequence>MKKNNHFTFKCFLFLLFLGFSEILAAQNAFSSGTDAQSAAGSVSYSVGQMTYQSIESASGKVSQGVHQPYEIFVLSTNENAMQKNITVYPNPVKDFLIVDFNAEKLKNARYQLFDASGKLINQGELKALKNDINTSAIRVGMYILSISSEGKTMKTFKIIKN</sequence>
<evidence type="ECO:0000256" key="1">
    <source>
        <dbReference type="ARBA" id="ARBA00022729"/>
    </source>
</evidence>
<evidence type="ECO:0000259" key="3">
    <source>
        <dbReference type="Pfam" id="PF18962"/>
    </source>
</evidence>
<name>A0A1H6A5J1_9FLAO</name>
<keyword evidence="1 2" id="KW-0732">Signal</keyword>
<dbReference type="InterPro" id="IPR026444">
    <property type="entry name" value="Secre_tail"/>
</dbReference>
<proteinExistence type="predicted"/>
<dbReference type="AlphaFoldDB" id="A0A1H6A5J1"/>